<proteinExistence type="predicted"/>
<sequence>MAGADKGLVEYSLSVRWWSGSPVFHGNADSSCREKGGLVCGRLWLGGEGSGHLLRGELASSPDLKQERLGEHPQQGGRLRPIYFWDLDPVSFELVAAAVRQRQFGKGLLLLQACGRTDVFSGAGCSSTAEKWAPLRQIYYGKKNCTHMVDSFFLDNQASDKDILSRDIPTP</sequence>
<gene>
    <name evidence="1" type="ORF">TRIUR3_27176</name>
</gene>
<organism evidence="1">
    <name type="scientific">Triticum urartu</name>
    <name type="common">Red wild einkorn</name>
    <name type="synonym">Crithodium urartu</name>
    <dbReference type="NCBI Taxonomy" id="4572"/>
    <lineage>
        <taxon>Eukaryota</taxon>
        <taxon>Viridiplantae</taxon>
        <taxon>Streptophyta</taxon>
        <taxon>Embryophyta</taxon>
        <taxon>Tracheophyta</taxon>
        <taxon>Spermatophyta</taxon>
        <taxon>Magnoliopsida</taxon>
        <taxon>Liliopsida</taxon>
        <taxon>Poales</taxon>
        <taxon>Poaceae</taxon>
        <taxon>BOP clade</taxon>
        <taxon>Pooideae</taxon>
        <taxon>Triticodae</taxon>
        <taxon>Triticeae</taxon>
        <taxon>Triticinae</taxon>
        <taxon>Triticum</taxon>
    </lineage>
</organism>
<reference evidence="1" key="1">
    <citation type="journal article" date="2013" name="Nature">
        <title>Draft genome of the wheat A-genome progenitor Triticum urartu.</title>
        <authorList>
            <person name="Ling H.Q."/>
            <person name="Zhao S."/>
            <person name="Liu D."/>
            <person name="Wang J."/>
            <person name="Sun H."/>
            <person name="Zhang C."/>
            <person name="Fan H."/>
            <person name="Li D."/>
            <person name="Dong L."/>
            <person name="Tao Y."/>
            <person name="Gao C."/>
            <person name="Wu H."/>
            <person name="Li Y."/>
            <person name="Cui Y."/>
            <person name="Guo X."/>
            <person name="Zheng S."/>
            <person name="Wang B."/>
            <person name="Yu K."/>
            <person name="Liang Q."/>
            <person name="Yang W."/>
            <person name="Lou X."/>
            <person name="Chen J."/>
            <person name="Feng M."/>
            <person name="Jian J."/>
            <person name="Zhang X."/>
            <person name="Luo G."/>
            <person name="Jiang Y."/>
            <person name="Liu J."/>
            <person name="Wang Z."/>
            <person name="Sha Y."/>
            <person name="Zhang B."/>
            <person name="Wu H."/>
            <person name="Tang D."/>
            <person name="Shen Q."/>
            <person name="Xue P."/>
            <person name="Zou S."/>
            <person name="Wang X."/>
            <person name="Liu X."/>
            <person name="Wang F."/>
            <person name="Yang Y."/>
            <person name="An X."/>
            <person name="Dong Z."/>
            <person name="Zhang K."/>
            <person name="Zhang X."/>
            <person name="Luo M.C."/>
            <person name="Dvorak J."/>
            <person name="Tong Y."/>
            <person name="Wang J."/>
            <person name="Yang H."/>
            <person name="Li Z."/>
            <person name="Wang D."/>
            <person name="Zhang A."/>
            <person name="Wang J."/>
        </authorList>
    </citation>
    <scope>NUCLEOTIDE SEQUENCE</scope>
</reference>
<accession>M7YIA4</accession>
<evidence type="ECO:0000313" key="1">
    <source>
        <dbReference type="EMBL" id="EMS50133.1"/>
    </source>
</evidence>
<protein>
    <submittedName>
        <fullName evidence="1">Uncharacterized protein</fullName>
    </submittedName>
</protein>
<dbReference type="AlphaFoldDB" id="M7YIA4"/>
<name>M7YIA4_TRIUA</name>
<dbReference type="EMBL" id="KD234433">
    <property type="protein sequence ID" value="EMS50133.1"/>
    <property type="molecule type" value="Genomic_DNA"/>
</dbReference>
<dbReference type="OMA" id="NCTHMVD"/>